<dbReference type="SMART" id="SM01008">
    <property type="entry name" value="Ald_Xan_dh_C"/>
    <property type="match status" value="1"/>
</dbReference>
<dbReference type="InterPro" id="IPR036856">
    <property type="entry name" value="Ald_Oxase/Xan_DH_a/b_sf"/>
</dbReference>
<dbReference type="Gene3D" id="3.90.1170.50">
    <property type="entry name" value="Aldehyde oxidase/xanthine dehydrogenase, a/b hammerhead"/>
    <property type="match status" value="1"/>
</dbReference>
<dbReference type="eggNOG" id="COG1529">
    <property type="taxonomic scope" value="Bacteria"/>
</dbReference>
<feature type="domain" description="Aldehyde oxidase/xanthine dehydrogenase a/b hammerhead" evidence="3">
    <location>
        <begin position="18"/>
        <end position="134"/>
    </location>
</feature>
<dbReference type="PANTHER" id="PTHR11908">
    <property type="entry name" value="XANTHINE DEHYDROGENASE"/>
    <property type="match status" value="1"/>
</dbReference>
<evidence type="ECO:0000313" key="5">
    <source>
        <dbReference type="Proteomes" id="UP000008550"/>
    </source>
</evidence>
<dbReference type="AlphaFoldDB" id="B0TBG4"/>
<dbReference type="NCBIfam" id="NF007426">
    <property type="entry name" value="PRK09970.1"/>
    <property type="match status" value="1"/>
</dbReference>
<dbReference type="RefSeq" id="WP_012283665.1">
    <property type="nucleotide sequence ID" value="NC_010337.2"/>
</dbReference>
<evidence type="ECO:0000256" key="2">
    <source>
        <dbReference type="ARBA" id="ARBA00023002"/>
    </source>
</evidence>
<evidence type="ECO:0000313" key="4">
    <source>
        <dbReference type="EMBL" id="ABZ85177.1"/>
    </source>
</evidence>
<dbReference type="Gene3D" id="3.30.365.10">
    <property type="entry name" value="Aldehyde oxidase/xanthine dehydrogenase, molybdopterin binding domain"/>
    <property type="match status" value="4"/>
</dbReference>
<dbReference type="InterPro" id="IPR050028">
    <property type="entry name" value="XdhA_XDHase"/>
</dbReference>
<keyword evidence="1" id="KW-0500">Molybdenum</keyword>
<accession>B0TBG4</accession>
<reference evidence="4 5" key="1">
    <citation type="journal article" date="2008" name="J. Bacteriol.">
        <title>The genome of Heliobacterium modesticaldum, a phototrophic representative of the Firmicutes containing the simplest photosynthetic apparatus.</title>
        <authorList>
            <person name="Sattley W.M."/>
            <person name="Madigan M.T."/>
            <person name="Swingley W.D."/>
            <person name="Cheung P.C."/>
            <person name="Clocksin K.M."/>
            <person name="Conrad A.L."/>
            <person name="Dejesa L.C."/>
            <person name="Honchak B.M."/>
            <person name="Jung D.O."/>
            <person name="Karbach L.E."/>
            <person name="Kurdoglu A."/>
            <person name="Lahiri S."/>
            <person name="Mastrian S.D."/>
            <person name="Page L.E."/>
            <person name="Taylor H.L."/>
            <person name="Wang Z.T."/>
            <person name="Raymond J."/>
            <person name="Chen M."/>
            <person name="Blankenship R.E."/>
            <person name="Touchman J.W."/>
        </authorList>
    </citation>
    <scope>NUCLEOTIDE SEQUENCE [LARGE SCALE GENOMIC DNA]</scope>
    <source>
        <strain evidence="5">ATCC 51547 / Ice1</strain>
    </source>
</reference>
<dbReference type="GO" id="GO:0002197">
    <property type="term" value="C:xanthine dehydrogenase complex"/>
    <property type="evidence" value="ECO:0007669"/>
    <property type="project" value="InterPro"/>
</dbReference>
<proteinExistence type="predicted"/>
<dbReference type="SUPFAM" id="SSF56003">
    <property type="entry name" value="Molybdenum cofactor-binding domain"/>
    <property type="match status" value="1"/>
</dbReference>
<keyword evidence="2" id="KW-0560">Oxidoreductase</keyword>
<dbReference type="Pfam" id="PF02738">
    <property type="entry name" value="MoCoBD_1"/>
    <property type="match status" value="1"/>
</dbReference>
<keyword evidence="5" id="KW-1185">Reference proteome</keyword>
<dbReference type="Pfam" id="PF01315">
    <property type="entry name" value="Ald_Xan_dh_C"/>
    <property type="match status" value="1"/>
</dbReference>
<dbReference type="STRING" id="498761.HM1_2648"/>
<dbReference type="InterPro" id="IPR000674">
    <property type="entry name" value="Ald_Oxase/Xan_DH_a/b"/>
</dbReference>
<dbReference type="InterPro" id="IPR046867">
    <property type="entry name" value="AldOxase/xan_DH_MoCoBD2"/>
</dbReference>
<gene>
    <name evidence="4" type="primary">xdhA</name>
    <name evidence="4" type="ORF">HM1_2648</name>
</gene>
<dbReference type="OrthoDB" id="9759099at2"/>
<dbReference type="PANTHER" id="PTHR11908:SF132">
    <property type="entry name" value="ALDEHYDE OXIDASE 1-RELATED"/>
    <property type="match status" value="1"/>
</dbReference>
<protein>
    <submittedName>
        <fullName evidence="4">Xanthine dehydrogenase molybdenum-binding subunit</fullName>
    </submittedName>
</protein>
<dbReference type="InterPro" id="IPR008274">
    <property type="entry name" value="AldOxase/xan_DH_MoCoBD1"/>
</dbReference>
<sequence>MKSVGRSIPRVDAVAKVKGAAKYVDDHFVPGMLYAKVFRSAIANGWVKRIDVSKAKALPGVVAVVTYADVPAHTFPTAGHPYSKDPAHQDVADRNLLTRRLRLVGDEIAAVVAVDELTAQKALALIEVEYEEYEPLLTAEAALKAGAPEIHAGRGNVLGRGGYELGDLAQAFVESDCVFSDAFTTQMVAHCAMENYSAYAYMEENGRIVVVSSTQIPHICRRIVGQALGIPWGRVRVIKPYIGGGFGGKQDAVVEPLVAFLTTVVHGRPVKLEFTREESFIASRVRHPIAFKIKTGVKKDGTLLARELEIVSINGAYASHGQSIANNAGTKYRQLYAQQAIKCQSTSVYTNLPSAGAMRGYGIPQVMFALESHMDDVARELGIDPVDFRLKNIIRTGYQDPISGVKVLSNGLAECLQKGREIIGWDAKKADASRRKGTKRRGVGVACFTYASGTHPVGLEVAGARIVMNEDGSVQLQVGATEIGQGSDTVFTQMVAETVGIPPSMVHILSEQDTDISPVDLGSYASRQTYITGMAVRKAAEAIKAKVLDYAWGMTDIPAGAMDIVDGWLVYKHNGEGILPIGEVALDAHTNTAYCQPFTADVSNNARVNAFAYGCTFVEVEVDLLMGKVEVLEIHNVHDSGKIINPQLAAGQVHGGVSMGIGYALYEQMLFDPKTGKPLIHNLLDYKLMTALDTPEIGVHFVEPYEPTGPYGNKALGEPPTITPAPAIRNAILDATGVAFNDLPLTPQRLIARFQAEGLIEKEG</sequence>
<dbReference type="GO" id="GO:0004854">
    <property type="term" value="F:xanthine dehydrogenase activity"/>
    <property type="evidence" value="ECO:0007669"/>
    <property type="project" value="InterPro"/>
</dbReference>
<evidence type="ECO:0000256" key="1">
    <source>
        <dbReference type="ARBA" id="ARBA00022505"/>
    </source>
</evidence>
<evidence type="ECO:0000259" key="3">
    <source>
        <dbReference type="SMART" id="SM01008"/>
    </source>
</evidence>
<dbReference type="KEGG" id="hmo:HM1_2648"/>
<organism evidence="4 5">
    <name type="scientific">Heliobacterium modesticaldum (strain ATCC 51547 / Ice1)</name>
    <dbReference type="NCBI Taxonomy" id="498761"/>
    <lineage>
        <taxon>Bacteria</taxon>
        <taxon>Bacillati</taxon>
        <taxon>Bacillota</taxon>
        <taxon>Clostridia</taxon>
        <taxon>Eubacteriales</taxon>
        <taxon>Heliobacteriaceae</taxon>
        <taxon>Heliomicrobium</taxon>
    </lineage>
</organism>
<dbReference type="EMBL" id="CP000930">
    <property type="protein sequence ID" value="ABZ85177.1"/>
    <property type="molecule type" value="Genomic_DNA"/>
</dbReference>
<dbReference type="NCBIfam" id="NF043082">
    <property type="entry name" value="XdhA_XDHase"/>
    <property type="match status" value="1"/>
</dbReference>
<dbReference type="HOGENOM" id="CLU_001681_2_1_9"/>
<dbReference type="SUPFAM" id="SSF54665">
    <property type="entry name" value="CO dehydrogenase molybdoprotein N-domain-like"/>
    <property type="match status" value="1"/>
</dbReference>
<name>B0TBG4_HELMI</name>
<dbReference type="InterPro" id="IPR037165">
    <property type="entry name" value="AldOxase/xan_DH_Mopterin-bd_sf"/>
</dbReference>
<dbReference type="GO" id="GO:0005506">
    <property type="term" value="F:iron ion binding"/>
    <property type="evidence" value="ECO:0007669"/>
    <property type="project" value="InterPro"/>
</dbReference>
<dbReference type="Proteomes" id="UP000008550">
    <property type="component" value="Chromosome"/>
</dbReference>
<dbReference type="InterPro" id="IPR016208">
    <property type="entry name" value="Ald_Oxase/xanthine_DH-like"/>
</dbReference>
<dbReference type="Pfam" id="PF20256">
    <property type="entry name" value="MoCoBD_2"/>
    <property type="match status" value="1"/>
</dbReference>